<dbReference type="EMBL" id="CP080507">
    <property type="protein sequence ID" value="QYM79620.1"/>
    <property type="molecule type" value="Genomic_DNA"/>
</dbReference>
<dbReference type="RefSeq" id="WP_220163726.1">
    <property type="nucleotide sequence ID" value="NZ_CP080507.1"/>
</dbReference>
<gene>
    <name evidence="2" type="ORF">K0B96_03095</name>
</gene>
<dbReference type="AlphaFoldDB" id="A0A8F9TV35"/>
<protein>
    <submittedName>
        <fullName evidence="2">Uncharacterized protein</fullName>
    </submittedName>
</protein>
<evidence type="ECO:0000313" key="2">
    <source>
        <dbReference type="EMBL" id="QYM79620.1"/>
    </source>
</evidence>
<evidence type="ECO:0000313" key="3">
    <source>
        <dbReference type="Proteomes" id="UP000825051"/>
    </source>
</evidence>
<feature type="chain" id="PRO_5034476813" evidence="1">
    <location>
        <begin position="24"/>
        <end position="289"/>
    </location>
</feature>
<reference evidence="2" key="1">
    <citation type="submission" date="2021-08" db="EMBL/GenBank/DDBJ databases">
        <title>Genome of a novel bacterium of the phylum Verrucomicrobia, Oleiharenicola sp. KSB-15.</title>
        <authorList>
            <person name="Chung J.-H."/>
            <person name="Ahn J.-H."/>
            <person name="Yoon Y."/>
            <person name="Kim D.-Y."/>
            <person name="An S.-H."/>
            <person name="Park I."/>
            <person name="Yeon J."/>
        </authorList>
    </citation>
    <scope>NUCLEOTIDE SEQUENCE</scope>
    <source>
        <strain evidence="2">KSB-15</strain>
    </source>
</reference>
<accession>A0A8F9TV35</accession>
<feature type="signal peptide" evidence="1">
    <location>
        <begin position="1"/>
        <end position="23"/>
    </location>
</feature>
<keyword evidence="3" id="KW-1185">Reference proteome</keyword>
<keyword evidence="1" id="KW-0732">Signal</keyword>
<name>A0A8F9TV35_9BACT</name>
<dbReference type="Proteomes" id="UP000825051">
    <property type="component" value="Chromosome"/>
</dbReference>
<proteinExistence type="predicted"/>
<sequence length="289" mass="30815">MRCWFLRRLRGLMLLTTVVGATAVCRAVAPSFAGNLSGELALPAWQGAPPLTWKIEFTEGKLTVAVQGEGTDLHATLTPGRGDDPMSWDLAPGKMAVPQWTQGKLSRGHATVSGKGTWSGGRVRGVLRFELRDLALGELVRLGDPERKRVRSAEGRVEGEITLRLNGDGTMNLADSDLHLAPGTKALVALVPTPGLLTDIVPAAARKNYPGLGAMERGETPLEATVLSLVYFAGGDAQGRAAKVRLEGHPQDPGQIAPLELEINLTGPVERLVREMSDSRLHFQAGGGR</sequence>
<dbReference type="KEGG" id="ole:K0B96_03095"/>
<organism evidence="2 3">
    <name type="scientific">Horticoccus luteus</name>
    <dbReference type="NCBI Taxonomy" id="2862869"/>
    <lineage>
        <taxon>Bacteria</taxon>
        <taxon>Pseudomonadati</taxon>
        <taxon>Verrucomicrobiota</taxon>
        <taxon>Opitutia</taxon>
        <taxon>Opitutales</taxon>
        <taxon>Opitutaceae</taxon>
        <taxon>Horticoccus</taxon>
    </lineage>
</organism>
<evidence type="ECO:0000256" key="1">
    <source>
        <dbReference type="SAM" id="SignalP"/>
    </source>
</evidence>